<dbReference type="AlphaFoldDB" id="F8P9Z4"/>
<dbReference type="EMBL" id="GL945442">
    <property type="protein sequence ID" value="EGO19992.1"/>
    <property type="molecule type" value="Genomic_DNA"/>
</dbReference>
<dbReference type="KEGG" id="sla:SERLADRAFT_442800"/>
<organism>
    <name type="scientific">Serpula lacrymans var. lacrymans (strain S7.9)</name>
    <name type="common">Dry rot fungus</name>
    <dbReference type="NCBI Taxonomy" id="578457"/>
    <lineage>
        <taxon>Eukaryota</taxon>
        <taxon>Fungi</taxon>
        <taxon>Dikarya</taxon>
        <taxon>Basidiomycota</taxon>
        <taxon>Agaricomycotina</taxon>
        <taxon>Agaricomycetes</taxon>
        <taxon>Agaricomycetidae</taxon>
        <taxon>Boletales</taxon>
        <taxon>Coniophorineae</taxon>
        <taxon>Serpulaceae</taxon>
        <taxon>Serpula</taxon>
    </lineage>
</organism>
<dbReference type="GeneID" id="18815789"/>
<feature type="compositionally biased region" description="Basic and acidic residues" evidence="1">
    <location>
        <begin position="1"/>
        <end position="10"/>
    </location>
</feature>
<sequence length="103" mass="11744">MVDASHRECPPRLVLAPDDRRNLYPRPLPPHRGRGGPSSTWMQMLGPARGLDASRKPQRKRAANATVMVTPKKRAGRERNAREDAALNYLERKKKKHLKMVVK</sequence>
<dbReference type="RefSeq" id="XP_007323427.1">
    <property type="nucleotide sequence ID" value="XM_007323365.1"/>
</dbReference>
<accession>F8P9Z4</accession>
<evidence type="ECO:0000256" key="1">
    <source>
        <dbReference type="SAM" id="MobiDB-lite"/>
    </source>
</evidence>
<dbReference type="HOGENOM" id="CLU_2265365_0_0_1"/>
<proteinExistence type="predicted"/>
<feature type="region of interest" description="Disordered" evidence="1">
    <location>
        <begin position="1"/>
        <end position="84"/>
    </location>
</feature>
<reference evidence="2" key="1">
    <citation type="submission" date="2011-04" db="EMBL/GenBank/DDBJ databases">
        <title>Evolution of plant cell wall degrading machinery underlies the functional diversity of forest fungi.</title>
        <authorList>
            <consortium name="US DOE Joint Genome Institute (JGI-PGF)"/>
            <person name="Eastwood D.C."/>
            <person name="Floudas D."/>
            <person name="Binder M."/>
            <person name="Majcherczyk A."/>
            <person name="Schneider P."/>
            <person name="Aerts A."/>
            <person name="Asiegbu F.O."/>
            <person name="Baker S.E."/>
            <person name="Barry K."/>
            <person name="Bendiksby M."/>
            <person name="Blumentritt M."/>
            <person name="Coutinho P.M."/>
            <person name="Cullen D."/>
            <person name="Cullen D."/>
            <person name="Gathman A."/>
            <person name="Goodell B."/>
            <person name="Henrissat B."/>
            <person name="Ihrmark K."/>
            <person name="Kauserud H."/>
            <person name="Kohler A."/>
            <person name="LaButti K."/>
            <person name="Lapidus A."/>
            <person name="Lavin J.L."/>
            <person name="Lee Y.-H."/>
            <person name="Lindquist E."/>
            <person name="Lilly W."/>
            <person name="Lucas S."/>
            <person name="Morin E."/>
            <person name="Murat C."/>
            <person name="Oguiza J.A."/>
            <person name="Park J."/>
            <person name="Pisabarro A.G."/>
            <person name="Riley R."/>
            <person name="Rosling A."/>
            <person name="Salamov A."/>
            <person name="Schmidt O."/>
            <person name="Schmutz J."/>
            <person name="Skrede I."/>
            <person name="Stenlid J."/>
            <person name="Wiebenga A."/>
            <person name="Xie X."/>
            <person name="Kues U."/>
            <person name="Hibbett D.S."/>
            <person name="Hoffmeister D."/>
            <person name="Hogberg N."/>
            <person name="Martin F."/>
            <person name="Grigoriev I.V."/>
            <person name="Watkinson S.C."/>
        </authorList>
    </citation>
    <scope>NUCLEOTIDE SEQUENCE</scope>
    <source>
        <strain evidence="2">S7.9</strain>
    </source>
</reference>
<dbReference type="Proteomes" id="UP000008064">
    <property type="component" value="Unassembled WGS sequence"/>
</dbReference>
<name>F8P9Z4_SERL9</name>
<gene>
    <name evidence="2" type="ORF">SERLADRAFT_442800</name>
</gene>
<protein>
    <submittedName>
        <fullName evidence="2">Uncharacterized protein</fullName>
    </submittedName>
</protein>
<evidence type="ECO:0000313" key="2">
    <source>
        <dbReference type="EMBL" id="EGO19992.1"/>
    </source>
</evidence>